<evidence type="ECO:0000313" key="5">
    <source>
        <dbReference type="Proteomes" id="UP001231189"/>
    </source>
</evidence>
<keyword evidence="2" id="KW-1133">Transmembrane helix</keyword>
<gene>
    <name evidence="4" type="ORF">QYE76_000493</name>
</gene>
<feature type="region of interest" description="Disordered" evidence="1">
    <location>
        <begin position="987"/>
        <end position="1034"/>
    </location>
</feature>
<dbReference type="CDD" id="cd00303">
    <property type="entry name" value="retropepsin_like"/>
    <property type="match status" value="1"/>
</dbReference>
<dbReference type="SUPFAM" id="SSF50630">
    <property type="entry name" value="Acid proteases"/>
    <property type="match status" value="1"/>
</dbReference>
<dbReference type="AlphaFoldDB" id="A0AAD8VYE6"/>
<feature type="compositionally biased region" description="Acidic residues" evidence="1">
    <location>
        <begin position="1014"/>
        <end position="1023"/>
    </location>
</feature>
<organism evidence="4 5">
    <name type="scientific">Lolium multiflorum</name>
    <name type="common">Italian ryegrass</name>
    <name type="synonym">Lolium perenne subsp. multiflorum</name>
    <dbReference type="NCBI Taxonomy" id="4521"/>
    <lineage>
        <taxon>Eukaryota</taxon>
        <taxon>Viridiplantae</taxon>
        <taxon>Streptophyta</taxon>
        <taxon>Embryophyta</taxon>
        <taxon>Tracheophyta</taxon>
        <taxon>Spermatophyta</taxon>
        <taxon>Magnoliopsida</taxon>
        <taxon>Liliopsida</taxon>
        <taxon>Poales</taxon>
        <taxon>Poaceae</taxon>
        <taxon>BOP clade</taxon>
        <taxon>Pooideae</taxon>
        <taxon>Poodae</taxon>
        <taxon>Poeae</taxon>
        <taxon>Poeae Chloroplast Group 2 (Poeae type)</taxon>
        <taxon>Loliodinae</taxon>
        <taxon>Loliinae</taxon>
        <taxon>Lolium</taxon>
    </lineage>
</organism>
<keyword evidence="5" id="KW-1185">Reference proteome</keyword>
<dbReference type="Proteomes" id="UP001231189">
    <property type="component" value="Unassembled WGS sequence"/>
</dbReference>
<proteinExistence type="predicted"/>
<dbReference type="Pfam" id="PF03732">
    <property type="entry name" value="Retrotrans_gag"/>
    <property type="match status" value="1"/>
</dbReference>
<sequence length="1166" mass="132881">MPWPRRHVVWGPTTPFASFSSRNPSSRRPKPRGILTKGYSRLCGAENTREKRALRRAGIRRGNSLPEGEIDAIVTAIKLDIISITITIIFIIITAITTAGHRHRCSNLVADACKGYNHNESFIETTCQHLLLLVGIDILTYRRYYDTPPILVGHQDYFLAPLPGSEALLRSSLRFLFGKSTTTATVVDEAPGIAMNEVRKKLFSLSLSGKAAHWYKLLDNGDSLEWDDIVPRFYSKFYPPSEIHKDRNRIYNFWPHDGESIAQAWGRLKSLMLKCPIHELPGNIIIDNFYARLSFQDKTLLDTSCSGSFTRNKEEFKRDLLDRIQENTEGWENDKDRESGIIYDYKCIEAFMDTDTFRNMSATYGLDSQVAANLYKAFASHYELPKKNFDKYHEPYKDKIDSSINKCVVVETADRVIPEAYIEKTPFPAKMKEYSVINSAVHKSEKKPIEPEEQIKVEPAVAIVKDLVTENIEDGHIIFCEDASNIVSHPNKSKQVSVPMLSVRIGDHCYYGLCDIGASVSAIPYELYTEIMHEIGSCELEDIDVVIQLANRETISPIGIVRDVEVLCGKIKYPADFLVLGSAASDYCPIIFGRPFLNTCGAIIDCKKEKILTKFAGEPYEFNFSKFTKTPYKADLPSNDFKMEQCASIVLVPNNPLQQHLEDSESEIFRKERDELEEIFLRQPILKHDLPVEDLGTTPPPKEDPVFDLKPLPDNLKYAYIDDKKIYPVIISSKLTEFEEERLLQILKKHRGAIGYTLDDLKGISPSICQHAINMEDDAKPVVEPQRRLIPKMKDVVRNEVLRLLEAGIIYPIADSRWVSPVHCVPKKGGMTVVPNDNDELIPQRVVVGYRMCIDFRKVNKRYSWMISLSMVILSIIACETSIKFCRDVKKLTLFLIGRNATLWLMKELYWDIKFQRGIEVDRAKVEAIEKMPYPRDVKDRKGADNPVADNLSRLENIAYDPVPVNDSFPNEQLAVIKFRSTMVSKNKGKELPDEDNQDREWKEEDKSIKEEVKEDEEEVEEVPQEHPRTTIASIGVVSNSFNAKKSARIRTGGGVPRHYLAPRTSLSGTHRPFHNLIFNNQIEGTPKAALPSNWDIDRSNNAGRTEPEAEGWGNNSKSWDSSSDRLLNRVEHNSEMIRNLIYRIDELQELIEKLVRNSSPPSPKE</sequence>
<dbReference type="SUPFAM" id="SSF56672">
    <property type="entry name" value="DNA/RNA polymerases"/>
    <property type="match status" value="1"/>
</dbReference>
<dbReference type="InterPro" id="IPR043502">
    <property type="entry name" value="DNA/RNA_pol_sf"/>
</dbReference>
<feature type="region of interest" description="Disordered" evidence="1">
    <location>
        <begin position="1101"/>
        <end position="1123"/>
    </location>
</feature>
<evidence type="ECO:0000259" key="3">
    <source>
        <dbReference type="Pfam" id="PF03732"/>
    </source>
</evidence>
<feature type="domain" description="Retrotransposon gag" evidence="3">
    <location>
        <begin position="201"/>
        <end position="291"/>
    </location>
</feature>
<evidence type="ECO:0000313" key="4">
    <source>
        <dbReference type="EMBL" id="KAK1626178.1"/>
    </source>
</evidence>
<evidence type="ECO:0000256" key="1">
    <source>
        <dbReference type="SAM" id="MobiDB-lite"/>
    </source>
</evidence>
<protein>
    <recommendedName>
        <fullName evidence="3">Retrotransposon gag domain-containing protein</fullName>
    </recommendedName>
</protein>
<dbReference type="Gene3D" id="3.10.10.10">
    <property type="entry name" value="HIV Type 1 Reverse Transcriptase, subunit A, domain 1"/>
    <property type="match status" value="1"/>
</dbReference>
<dbReference type="Gene3D" id="2.40.70.10">
    <property type="entry name" value="Acid Proteases"/>
    <property type="match status" value="1"/>
</dbReference>
<feature type="compositionally biased region" description="Basic and acidic residues" evidence="1">
    <location>
        <begin position="999"/>
        <end position="1013"/>
    </location>
</feature>
<evidence type="ECO:0000256" key="2">
    <source>
        <dbReference type="SAM" id="Phobius"/>
    </source>
</evidence>
<dbReference type="PANTHER" id="PTHR33067:SF9">
    <property type="entry name" value="RNA-DIRECTED DNA POLYMERASE"/>
    <property type="match status" value="1"/>
</dbReference>
<dbReference type="InterPro" id="IPR005162">
    <property type="entry name" value="Retrotrans_gag_dom"/>
</dbReference>
<name>A0AAD8VYE6_LOLMU</name>
<accession>A0AAD8VYE6</accession>
<reference evidence="4" key="1">
    <citation type="submission" date="2023-07" db="EMBL/GenBank/DDBJ databases">
        <title>A chromosome-level genome assembly of Lolium multiflorum.</title>
        <authorList>
            <person name="Chen Y."/>
            <person name="Copetti D."/>
            <person name="Kolliker R."/>
            <person name="Studer B."/>
        </authorList>
    </citation>
    <scope>NUCLEOTIDE SEQUENCE</scope>
    <source>
        <strain evidence="4">02402/16</strain>
        <tissue evidence="4">Leaf</tissue>
    </source>
</reference>
<keyword evidence="2" id="KW-0472">Membrane</keyword>
<keyword evidence="2" id="KW-0812">Transmembrane</keyword>
<dbReference type="InterPro" id="IPR021109">
    <property type="entry name" value="Peptidase_aspartic_dom_sf"/>
</dbReference>
<dbReference type="PANTHER" id="PTHR33067">
    <property type="entry name" value="RNA-DIRECTED DNA POLYMERASE-RELATED"/>
    <property type="match status" value="1"/>
</dbReference>
<dbReference type="EMBL" id="JAUUTY010000005">
    <property type="protein sequence ID" value="KAK1626178.1"/>
    <property type="molecule type" value="Genomic_DNA"/>
</dbReference>
<feature type="transmembrane region" description="Helical" evidence="2">
    <location>
        <begin position="81"/>
        <end position="100"/>
    </location>
</feature>
<comment type="caution">
    <text evidence="4">The sequence shown here is derived from an EMBL/GenBank/DDBJ whole genome shotgun (WGS) entry which is preliminary data.</text>
</comment>